<comment type="caution">
    <text evidence="16">The sequence shown here is derived from an EMBL/GenBank/DDBJ whole genome shotgun (WGS) entry which is preliminary data.</text>
</comment>
<dbReference type="InterPro" id="IPR008207">
    <property type="entry name" value="Sig_transdc_His_kin_Hpt_dom"/>
</dbReference>
<accession>A0A853HW62</accession>
<feature type="modified residue" description="Phosphohistidine" evidence="12">
    <location>
        <position position="48"/>
    </location>
</feature>
<dbReference type="Pfam" id="PF02895">
    <property type="entry name" value="H-kinase_dim"/>
    <property type="match status" value="1"/>
</dbReference>
<dbReference type="FunFam" id="2.30.30.40:FF:000048">
    <property type="entry name" value="Chemotaxis protein CheA, putative"/>
    <property type="match status" value="1"/>
</dbReference>
<dbReference type="InterPro" id="IPR002545">
    <property type="entry name" value="CheW-lke_dom"/>
</dbReference>
<dbReference type="AlphaFoldDB" id="A0A853HW62"/>
<organism evidence="16 17">
    <name type="scientific">Spartinivicinus marinus</name>
    <dbReference type="NCBI Taxonomy" id="2994442"/>
    <lineage>
        <taxon>Bacteria</taxon>
        <taxon>Pseudomonadati</taxon>
        <taxon>Pseudomonadota</taxon>
        <taxon>Gammaproteobacteria</taxon>
        <taxon>Oceanospirillales</taxon>
        <taxon>Zooshikellaceae</taxon>
        <taxon>Spartinivicinus</taxon>
    </lineage>
</organism>
<keyword evidence="9" id="KW-0067">ATP-binding</keyword>
<dbReference type="EMBL" id="JACCKB010000009">
    <property type="protein sequence ID" value="NYZ65990.1"/>
    <property type="molecule type" value="Genomic_DNA"/>
</dbReference>
<evidence type="ECO:0000256" key="8">
    <source>
        <dbReference type="ARBA" id="ARBA00022777"/>
    </source>
</evidence>
<dbReference type="InterPro" id="IPR036097">
    <property type="entry name" value="HisK_dim/P_sf"/>
</dbReference>
<keyword evidence="5 12" id="KW-0597">Phosphoprotein</keyword>
<dbReference type="SUPFAM" id="SSF50341">
    <property type="entry name" value="CheW-like"/>
    <property type="match status" value="1"/>
</dbReference>
<dbReference type="Gene3D" id="1.10.287.560">
    <property type="entry name" value="Histidine kinase CheA-like, homodimeric domain"/>
    <property type="match status" value="1"/>
</dbReference>
<dbReference type="GO" id="GO:0006935">
    <property type="term" value="P:chemotaxis"/>
    <property type="evidence" value="ECO:0007669"/>
    <property type="project" value="UniProtKB-KW"/>
</dbReference>
<evidence type="ECO:0000256" key="9">
    <source>
        <dbReference type="ARBA" id="ARBA00022840"/>
    </source>
</evidence>
<dbReference type="InterPro" id="IPR037006">
    <property type="entry name" value="CheA-like_homodim_sf"/>
</dbReference>
<dbReference type="InterPro" id="IPR036061">
    <property type="entry name" value="CheW-like_dom_sf"/>
</dbReference>
<dbReference type="EC" id="2.7.13.3" evidence="2"/>
<evidence type="ECO:0000256" key="2">
    <source>
        <dbReference type="ARBA" id="ARBA00012438"/>
    </source>
</evidence>
<dbReference type="Pfam" id="PF01627">
    <property type="entry name" value="Hpt"/>
    <property type="match status" value="1"/>
</dbReference>
<evidence type="ECO:0000256" key="12">
    <source>
        <dbReference type="PROSITE-ProRule" id="PRU00110"/>
    </source>
</evidence>
<proteinExistence type="predicted"/>
<evidence type="ECO:0000256" key="4">
    <source>
        <dbReference type="ARBA" id="ARBA00022500"/>
    </source>
</evidence>
<dbReference type="InterPro" id="IPR036890">
    <property type="entry name" value="HATPase_C_sf"/>
</dbReference>
<comment type="catalytic activity">
    <reaction evidence="1">
        <text>ATP + protein L-histidine = ADP + protein N-phospho-L-histidine.</text>
        <dbReference type="EC" id="2.7.13.3"/>
    </reaction>
</comment>
<keyword evidence="10" id="KW-0902">Two-component regulatory system</keyword>
<sequence>MTINVEQFHQIFFEECIENLNIIEQGLLSFGNASIDEEIVNHVFRASHSIKGSAATFNFIDIAEITHELEFTLDLVREGKRELLQQDVAHMLTAVDAVYKIVEMRKEGNKSPLADQQIVITLLRNIVNSQSHSFIDKQTDIQTINTQSELLDLAIHHSDDGVKQTLQTEHNSEEQQMVNEWEIIFIPCRHIFLTGNDPIRFIRELAELAELTVETNIKQLPDWEFIEPEDCFLSWYIKLKGAITKSTILEVFEWIADECQLTIAPLQKEEVIKQEVKQTEPDTSSWSFVGINPEKVNKKNSQAQQLATVKQEQPSAINTSNPSIRVNVEKIDHLFNLVGELVITQSMLSELGSKLSVDALGSIERLQSGLAQLLQNTKELQESVMQIRMVPISFIFNRFPRIVHDLSNQLGKKVDLKIEGEGTELDKNVMEQLVDPLVHLVRNALDHGIETTENRLQANKPATGIIQLSAYHRGGNIVIDIFDDGAGLNRQAILNKAQTKGIIKSSEHLSVAQIFELIFEPGFSTVKTVTDVSGRGVGMDVVRKNIYSLGGNITVESEQGGFSRFQISLPLTLAILDGQLVKVGSETYVIPLNTIVESLQMIPDALQQVSGALEVYRLRQENIPIIRLYELLNITPVKADLTSALLVVVEAEGNKFGLLVDDLLAQQQVVIKNLEANYDKVPGISGATILGDGTVALILDISGLIRLITDELFVKPCAA</sequence>
<dbReference type="FunFam" id="3.30.565.10:FF:000016">
    <property type="entry name" value="Chemotaxis protein CheA, putative"/>
    <property type="match status" value="1"/>
</dbReference>
<dbReference type="RefSeq" id="WP_180568018.1">
    <property type="nucleotide sequence ID" value="NZ_JACCKB010000009.1"/>
</dbReference>
<dbReference type="SUPFAM" id="SSF55874">
    <property type="entry name" value="ATPase domain of HSP90 chaperone/DNA topoisomerase II/histidine kinase"/>
    <property type="match status" value="1"/>
</dbReference>
<protein>
    <recommendedName>
        <fullName evidence="3">Chemotaxis protein CheA</fullName>
        <ecNumber evidence="2">2.7.13.3</ecNumber>
    </recommendedName>
</protein>
<evidence type="ECO:0000256" key="10">
    <source>
        <dbReference type="ARBA" id="ARBA00023012"/>
    </source>
</evidence>
<keyword evidence="4" id="KW-0145">Chemotaxis</keyword>
<dbReference type="Gene3D" id="1.20.120.160">
    <property type="entry name" value="HPT domain"/>
    <property type="match status" value="1"/>
</dbReference>
<dbReference type="PROSITE" id="PS50851">
    <property type="entry name" value="CHEW"/>
    <property type="match status" value="1"/>
</dbReference>
<evidence type="ECO:0000256" key="7">
    <source>
        <dbReference type="ARBA" id="ARBA00022741"/>
    </source>
</evidence>
<keyword evidence="8" id="KW-0418">Kinase</keyword>
<dbReference type="PROSITE" id="PS50109">
    <property type="entry name" value="HIS_KIN"/>
    <property type="match status" value="1"/>
</dbReference>
<dbReference type="SMART" id="SM00073">
    <property type="entry name" value="HPT"/>
    <property type="match status" value="1"/>
</dbReference>
<evidence type="ECO:0000259" key="15">
    <source>
        <dbReference type="PROSITE" id="PS50894"/>
    </source>
</evidence>
<evidence type="ECO:0000256" key="3">
    <source>
        <dbReference type="ARBA" id="ARBA00021495"/>
    </source>
</evidence>
<dbReference type="InterPro" id="IPR003594">
    <property type="entry name" value="HATPase_dom"/>
</dbReference>
<dbReference type="Proteomes" id="UP000569732">
    <property type="component" value="Unassembled WGS sequence"/>
</dbReference>
<dbReference type="InterPro" id="IPR004105">
    <property type="entry name" value="CheA-like_dim"/>
</dbReference>
<dbReference type="CDD" id="cd00731">
    <property type="entry name" value="CheA_reg"/>
    <property type="match status" value="1"/>
</dbReference>
<dbReference type="SMART" id="SM00260">
    <property type="entry name" value="CheW"/>
    <property type="match status" value="1"/>
</dbReference>
<dbReference type="InterPro" id="IPR036641">
    <property type="entry name" value="HPT_dom_sf"/>
</dbReference>
<keyword evidence="17" id="KW-1185">Reference proteome</keyword>
<evidence type="ECO:0000256" key="5">
    <source>
        <dbReference type="ARBA" id="ARBA00022553"/>
    </source>
</evidence>
<evidence type="ECO:0000313" key="17">
    <source>
        <dbReference type="Proteomes" id="UP000569732"/>
    </source>
</evidence>
<comment type="function">
    <text evidence="11">Involved in the transmission of sensory signals from the chemoreceptors to the flagellar motors. CheA is autophosphorylated; it can transfer its phosphate group to either CheB or CheY.</text>
</comment>
<dbReference type="CDD" id="cd16916">
    <property type="entry name" value="HATPase_CheA-like"/>
    <property type="match status" value="1"/>
</dbReference>
<name>A0A853HW62_9GAMM</name>
<evidence type="ECO:0000256" key="1">
    <source>
        <dbReference type="ARBA" id="ARBA00000085"/>
    </source>
</evidence>
<dbReference type="SUPFAM" id="SSF47384">
    <property type="entry name" value="Homodimeric domain of signal transducing histidine kinase"/>
    <property type="match status" value="1"/>
</dbReference>
<dbReference type="SUPFAM" id="SSF47226">
    <property type="entry name" value="Histidine-containing phosphotransfer domain, HPT domain"/>
    <property type="match status" value="1"/>
</dbReference>
<dbReference type="CDD" id="cd00088">
    <property type="entry name" value="HPT"/>
    <property type="match status" value="1"/>
</dbReference>
<dbReference type="InterPro" id="IPR004358">
    <property type="entry name" value="Sig_transdc_His_kin-like_C"/>
</dbReference>
<evidence type="ECO:0000313" key="16">
    <source>
        <dbReference type="EMBL" id="NYZ65990.1"/>
    </source>
</evidence>
<dbReference type="SMART" id="SM01231">
    <property type="entry name" value="H-kinase_dim"/>
    <property type="match status" value="1"/>
</dbReference>
<dbReference type="PROSITE" id="PS50894">
    <property type="entry name" value="HPT"/>
    <property type="match status" value="1"/>
</dbReference>
<keyword evidence="6" id="KW-0808">Transferase</keyword>
<dbReference type="Gene3D" id="3.30.565.10">
    <property type="entry name" value="Histidine kinase-like ATPase, C-terminal domain"/>
    <property type="match status" value="1"/>
</dbReference>
<dbReference type="GO" id="GO:0005524">
    <property type="term" value="F:ATP binding"/>
    <property type="evidence" value="ECO:0007669"/>
    <property type="project" value="UniProtKB-KW"/>
</dbReference>
<dbReference type="PANTHER" id="PTHR43395">
    <property type="entry name" value="SENSOR HISTIDINE KINASE CHEA"/>
    <property type="match status" value="1"/>
</dbReference>
<dbReference type="PRINTS" id="PR00344">
    <property type="entry name" value="BCTRLSENSOR"/>
</dbReference>
<dbReference type="GO" id="GO:0005737">
    <property type="term" value="C:cytoplasm"/>
    <property type="evidence" value="ECO:0007669"/>
    <property type="project" value="InterPro"/>
</dbReference>
<evidence type="ECO:0000259" key="14">
    <source>
        <dbReference type="PROSITE" id="PS50851"/>
    </source>
</evidence>
<keyword evidence="7" id="KW-0547">Nucleotide-binding</keyword>
<dbReference type="InterPro" id="IPR051315">
    <property type="entry name" value="Bact_Chemotaxis_CheA"/>
</dbReference>
<dbReference type="GO" id="GO:0000155">
    <property type="term" value="F:phosphorelay sensor kinase activity"/>
    <property type="evidence" value="ECO:0007669"/>
    <property type="project" value="InterPro"/>
</dbReference>
<evidence type="ECO:0000256" key="6">
    <source>
        <dbReference type="ARBA" id="ARBA00022679"/>
    </source>
</evidence>
<dbReference type="PANTHER" id="PTHR43395:SF10">
    <property type="entry name" value="CHEMOTAXIS PROTEIN CHEA"/>
    <property type="match status" value="1"/>
</dbReference>
<dbReference type="InterPro" id="IPR005467">
    <property type="entry name" value="His_kinase_dom"/>
</dbReference>
<feature type="domain" description="HPt" evidence="15">
    <location>
        <begin position="1"/>
        <end position="105"/>
    </location>
</feature>
<dbReference type="Pfam" id="PF01584">
    <property type="entry name" value="CheW"/>
    <property type="match status" value="1"/>
</dbReference>
<dbReference type="Gene3D" id="2.30.30.40">
    <property type="entry name" value="SH3 Domains"/>
    <property type="match status" value="1"/>
</dbReference>
<reference evidence="16 17" key="1">
    <citation type="submission" date="2020-07" db="EMBL/GenBank/DDBJ databases">
        <title>Endozoicomonas sp. nov., isolated from sediment.</title>
        <authorList>
            <person name="Gu T."/>
        </authorList>
    </citation>
    <scope>NUCLEOTIDE SEQUENCE [LARGE SCALE GENOMIC DNA]</scope>
    <source>
        <strain evidence="16 17">SM1973</strain>
    </source>
</reference>
<feature type="domain" description="Histidine kinase" evidence="13">
    <location>
        <begin position="362"/>
        <end position="573"/>
    </location>
</feature>
<dbReference type="SMART" id="SM00387">
    <property type="entry name" value="HATPase_c"/>
    <property type="match status" value="1"/>
</dbReference>
<feature type="domain" description="CheW-like" evidence="14">
    <location>
        <begin position="575"/>
        <end position="710"/>
    </location>
</feature>
<gene>
    <name evidence="16" type="ORF">H0A36_08185</name>
</gene>
<evidence type="ECO:0000259" key="13">
    <source>
        <dbReference type="PROSITE" id="PS50109"/>
    </source>
</evidence>
<dbReference type="Pfam" id="PF02518">
    <property type="entry name" value="HATPase_c"/>
    <property type="match status" value="1"/>
</dbReference>
<evidence type="ECO:0000256" key="11">
    <source>
        <dbReference type="ARBA" id="ARBA00035100"/>
    </source>
</evidence>